<dbReference type="EMBL" id="JACGCI010000031">
    <property type="protein sequence ID" value="KAF6755084.1"/>
    <property type="molecule type" value="Genomic_DNA"/>
</dbReference>
<organism evidence="1 2">
    <name type="scientific">Ephemerocybe angulata</name>
    <dbReference type="NCBI Taxonomy" id="980116"/>
    <lineage>
        <taxon>Eukaryota</taxon>
        <taxon>Fungi</taxon>
        <taxon>Dikarya</taxon>
        <taxon>Basidiomycota</taxon>
        <taxon>Agaricomycotina</taxon>
        <taxon>Agaricomycetes</taxon>
        <taxon>Agaricomycetidae</taxon>
        <taxon>Agaricales</taxon>
        <taxon>Agaricineae</taxon>
        <taxon>Psathyrellaceae</taxon>
        <taxon>Ephemerocybe</taxon>
    </lineage>
</organism>
<gene>
    <name evidence="1" type="ORF">DFP72DRAFT_847663</name>
</gene>
<protein>
    <submittedName>
        <fullName evidence="1">Uncharacterized protein</fullName>
    </submittedName>
</protein>
<evidence type="ECO:0000313" key="1">
    <source>
        <dbReference type="EMBL" id="KAF6755084.1"/>
    </source>
</evidence>
<dbReference type="Proteomes" id="UP000521943">
    <property type="component" value="Unassembled WGS sequence"/>
</dbReference>
<accession>A0A8H6HZ24</accession>
<comment type="caution">
    <text evidence="1">The sequence shown here is derived from an EMBL/GenBank/DDBJ whole genome shotgun (WGS) entry which is preliminary data.</text>
</comment>
<sequence length="372" mass="41116">MTFFRNCALSSMPPPHNAKAMVNMAQLFSSVSTYLDYRKGYSMVNGRRTHLPSPPHFPDLQISNFRFSSSFPGLRLVDLASLRRRYSPASHTVTAYSTMLTGTPSHSAPSPDTDIHLQAHKTSLMIPTPVAGFRYIVSGHGTDPPSHFNVKCRFQASQGLPPKFRHVFQEADMVCLGYWSLGLVLTSPSSIQNPDAPDPFSGFRYVVSTRPPRSFTHAPNPNLAIRPPHLWNKPRLFRALLVISDCSPSSPRLIHESPSHQRPTTFLGHFASFWTPALPVQYFIRHPAQIPRPATHFSAALITIRRALTSIATISTQIKLGSRAVSTPFKFQGCLALCAGVDSILPLPSLWSGPSPPRFGVLRGVPCQQCEI</sequence>
<name>A0A8H6HZ24_9AGAR</name>
<evidence type="ECO:0000313" key="2">
    <source>
        <dbReference type="Proteomes" id="UP000521943"/>
    </source>
</evidence>
<dbReference type="AlphaFoldDB" id="A0A8H6HZ24"/>
<keyword evidence="2" id="KW-1185">Reference proteome</keyword>
<proteinExistence type="predicted"/>
<reference evidence="1 2" key="1">
    <citation type="submission" date="2020-07" db="EMBL/GenBank/DDBJ databases">
        <title>Comparative genomics of pyrophilous fungi reveals a link between fire events and developmental genes.</title>
        <authorList>
            <consortium name="DOE Joint Genome Institute"/>
            <person name="Steindorff A.S."/>
            <person name="Carver A."/>
            <person name="Calhoun S."/>
            <person name="Stillman K."/>
            <person name="Liu H."/>
            <person name="Lipzen A."/>
            <person name="Pangilinan J."/>
            <person name="Labutti K."/>
            <person name="Bruns T.D."/>
            <person name="Grigoriev I.V."/>
        </authorList>
    </citation>
    <scope>NUCLEOTIDE SEQUENCE [LARGE SCALE GENOMIC DNA]</scope>
    <source>
        <strain evidence="1 2">CBS 144469</strain>
    </source>
</reference>